<dbReference type="AlphaFoldDB" id="A0A7X1E745"/>
<dbReference type="SUPFAM" id="SSF55331">
    <property type="entry name" value="Tautomerase/MIF"/>
    <property type="match status" value="1"/>
</dbReference>
<gene>
    <name evidence="1" type="ORF">H5P30_16185</name>
</gene>
<proteinExistence type="predicted"/>
<evidence type="ECO:0000313" key="2">
    <source>
        <dbReference type="Proteomes" id="UP000525652"/>
    </source>
</evidence>
<evidence type="ECO:0000313" key="1">
    <source>
        <dbReference type="EMBL" id="MBC2603322.1"/>
    </source>
</evidence>
<dbReference type="Pfam" id="PF01187">
    <property type="entry name" value="MIF"/>
    <property type="match status" value="1"/>
</dbReference>
<dbReference type="InterPro" id="IPR014347">
    <property type="entry name" value="Tautomerase/MIF_sf"/>
</dbReference>
<accession>A0A7X1E745</accession>
<dbReference type="EMBL" id="JACHVA010000126">
    <property type="protein sequence ID" value="MBC2603322.1"/>
    <property type="molecule type" value="Genomic_DNA"/>
</dbReference>
<dbReference type="Gene3D" id="3.30.429.10">
    <property type="entry name" value="Macrophage Migration Inhibitory Factor"/>
    <property type="match status" value="1"/>
</dbReference>
<dbReference type="RefSeq" id="WP_185693954.1">
    <property type="nucleotide sequence ID" value="NZ_JACHVA010000126.1"/>
</dbReference>
<name>A0A7X1E745_9BACT</name>
<dbReference type="InterPro" id="IPR001398">
    <property type="entry name" value="Macrophage_inhib_fac"/>
</dbReference>
<comment type="caution">
    <text evidence="1">The sequence shown here is derived from an EMBL/GenBank/DDBJ whole genome shotgun (WGS) entry which is preliminary data.</text>
</comment>
<organism evidence="1 2">
    <name type="scientific">Puniceicoccus vermicola</name>
    <dbReference type="NCBI Taxonomy" id="388746"/>
    <lineage>
        <taxon>Bacteria</taxon>
        <taxon>Pseudomonadati</taxon>
        <taxon>Verrucomicrobiota</taxon>
        <taxon>Opitutia</taxon>
        <taxon>Puniceicoccales</taxon>
        <taxon>Puniceicoccaceae</taxon>
        <taxon>Puniceicoccus</taxon>
    </lineage>
</organism>
<reference evidence="1 2" key="1">
    <citation type="submission" date="2020-07" db="EMBL/GenBank/DDBJ databases">
        <authorList>
            <person name="Feng X."/>
        </authorList>
    </citation>
    <scope>NUCLEOTIDE SEQUENCE [LARGE SCALE GENOMIC DNA]</scope>
    <source>
        <strain evidence="1 2">JCM14086</strain>
    </source>
</reference>
<protein>
    <submittedName>
        <fullName evidence="1">Uncharacterized protein</fullName>
    </submittedName>
</protein>
<keyword evidence="2" id="KW-1185">Reference proteome</keyword>
<sequence length="114" mass="12869">MSILHIHSNIPQDETSFAEFSIKVTELLSKTLNRNSSFIQIVYCYSQIALGNQTGPSTLVTLSSPDISREQIKSLTPPLSKMLERLIGSPPPTTYIRFENMDPTKTAWNGRLWQ</sequence>
<dbReference type="Proteomes" id="UP000525652">
    <property type="component" value="Unassembled WGS sequence"/>
</dbReference>